<evidence type="ECO:0000313" key="2">
    <source>
        <dbReference type="Proteomes" id="UP000000549"/>
    </source>
</evidence>
<dbReference type="GO" id="GO:0004631">
    <property type="term" value="F:phosphomevalonate kinase activity"/>
    <property type="evidence" value="ECO:0007669"/>
    <property type="project" value="InterPro"/>
</dbReference>
<accession>Q4A606</accession>
<dbReference type="eggNOG" id="ENOG5030MMP">
    <property type="taxonomic scope" value="Bacteria"/>
</dbReference>
<dbReference type="Gene3D" id="3.40.50.300">
    <property type="entry name" value="P-loop containing nucleotide triphosphate hydrolases"/>
    <property type="match status" value="1"/>
</dbReference>
<dbReference type="OrthoDB" id="396914at2"/>
<evidence type="ECO:0008006" key="3">
    <source>
        <dbReference type="Google" id="ProtNLM"/>
    </source>
</evidence>
<dbReference type="AlphaFoldDB" id="Q4A606"/>
<protein>
    <recommendedName>
        <fullName evidence="3">Phosphomevalonate kinase</fullName>
    </recommendedName>
</protein>
<dbReference type="RefSeq" id="WP_011283546.1">
    <property type="nucleotide sequence ID" value="NC_007294.1"/>
</dbReference>
<sequence>MKHYIILINGKRRSGKGILSSALKDQIQKFSSNVYIFSFAESIRKAAEDIIQKLNWEKEPKETTRPLLIAIGDVGRKIDSDFWSIKLFEQIQEKINLAEQNNQDSYYIIDDLRITNELNFFKKNEILFNQENSISELNVISIRIQKYLDASNFIHGTDDNITETSFDDVVYSSFDYIIEGNVIVQKEGLAEFDQVKIQAKKIIEKFL</sequence>
<proteinExistence type="predicted"/>
<gene>
    <name evidence="1" type="ordered locus">MS53_0403</name>
</gene>
<dbReference type="InterPro" id="IPR005919">
    <property type="entry name" value="Pmev_kin_anim"/>
</dbReference>
<dbReference type="Proteomes" id="UP000000549">
    <property type="component" value="Chromosome"/>
</dbReference>
<dbReference type="STRING" id="262723.MS53_0403"/>
<dbReference type="KEGG" id="msy:MS53_0403"/>
<evidence type="ECO:0000313" key="1">
    <source>
        <dbReference type="EMBL" id="AAZ43815.1"/>
    </source>
</evidence>
<dbReference type="EMBL" id="AE017245">
    <property type="protein sequence ID" value="AAZ43815.1"/>
    <property type="molecule type" value="Genomic_DNA"/>
</dbReference>
<dbReference type="HOGENOM" id="CLU_1325166_0_0_14"/>
<name>Q4A606_MYCS5</name>
<reference evidence="1 2" key="1">
    <citation type="journal article" date="2005" name="J. Bacteriol.">
        <title>Swine and poultry pathogens: the complete genome sequences of two strains of Mycoplasma hyopneumoniae and a strain of Mycoplasma synoviae.</title>
        <authorList>
            <person name="Vasconcelos A.T."/>
            <person name="Ferreira H.B."/>
            <person name="Bizarro C.V."/>
            <person name="Bonatto S.L."/>
            <person name="Carvalho M.O."/>
            <person name="Pinto P.M."/>
            <person name="Almeida D.F."/>
            <person name="Almeida L.G."/>
            <person name="Almeida R."/>
            <person name="Alves-Filho L."/>
            <person name="Assuncao E.N."/>
            <person name="Azevedo V.A."/>
            <person name="Bogo M.R."/>
            <person name="Brigido M.M."/>
            <person name="Brocchi M."/>
            <person name="Burity H.A."/>
            <person name="Camargo A.A."/>
            <person name="Camargo S.S."/>
            <person name="Carepo M.S."/>
            <person name="Carraro D.M."/>
            <person name="de Mattos Cascardo J.C."/>
            <person name="Castro L.A."/>
            <person name="Cavalcanti G."/>
            <person name="Chemale G."/>
            <person name="Collevatti R.G."/>
            <person name="Cunha C.W."/>
            <person name="Dallagiovanna B."/>
            <person name="Dambros B.P."/>
            <person name="Dellagostin O.A."/>
            <person name="Falcao C."/>
            <person name="Fantinatti-Garboggini F."/>
            <person name="Felipe M.S."/>
            <person name="Fiorentin L."/>
            <person name="Franco G.R."/>
            <person name="Freitas N.S."/>
            <person name="Frias D."/>
            <person name="Grangeiro T.B."/>
            <person name="Grisard E.C."/>
            <person name="Guimaraes C.T."/>
            <person name="Hungria M."/>
            <person name="Jardim S.N."/>
            <person name="Krieger M.A."/>
            <person name="Laurino J.P."/>
            <person name="Lima L.F."/>
            <person name="Lopes M.I."/>
            <person name="Loreto E.L."/>
            <person name="Madeira H.M."/>
            <person name="Manfio G.P."/>
            <person name="Maranhao A.Q."/>
            <person name="Martinkovics C.T."/>
            <person name="Medeiros S.R."/>
            <person name="Moreira M.A."/>
            <person name="Neiva M."/>
            <person name="Ramalho-Neto C.E."/>
            <person name="Nicolas M.F."/>
            <person name="Oliveira S.C."/>
            <person name="Paixao R.F."/>
            <person name="Pedrosa F.O."/>
            <person name="Pena S.D."/>
            <person name="Pereira M."/>
            <person name="Pereira-Ferrari L."/>
            <person name="Piffer I."/>
            <person name="Pinto L.S."/>
            <person name="Potrich D.P."/>
            <person name="Salim A.C."/>
            <person name="Santos F.R."/>
            <person name="Schmitt R."/>
            <person name="Schneider M.P."/>
            <person name="Schrank A."/>
            <person name="Schrank I.S."/>
            <person name="Schuck A.F."/>
            <person name="Seuanez H.N."/>
            <person name="Silva D.W."/>
            <person name="Silva R."/>
            <person name="Silva S.C."/>
            <person name="Soares C.M."/>
            <person name="Souza K.R."/>
            <person name="Souza R.C."/>
            <person name="Staats C.C."/>
            <person name="Steffens M.B."/>
            <person name="Teixeira S.M."/>
            <person name="Urmenyi T.P."/>
            <person name="Vainstein M.H."/>
            <person name="Zuccherato L.W."/>
            <person name="Simpson A.J."/>
            <person name="Zaha A."/>
        </authorList>
    </citation>
    <scope>NUCLEOTIDE SEQUENCE [LARGE SCALE GENOMIC DNA]</scope>
    <source>
        <strain evidence="1 2">53</strain>
    </source>
</reference>
<keyword evidence="2" id="KW-1185">Reference proteome</keyword>
<dbReference type="InterPro" id="IPR027417">
    <property type="entry name" value="P-loop_NTPase"/>
</dbReference>
<organism evidence="1 2">
    <name type="scientific">Mycoplasmopsis synoviae (strain 53)</name>
    <name type="common">Mycoplasma synoviae</name>
    <dbReference type="NCBI Taxonomy" id="262723"/>
    <lineage>
        <taxon>Bacteria</taxon>
        <taxon>Bacillati</taxon>
        <taxon>Mycoplasmatota</taxon>
        <taxon>Mycoplasmoidales</taxon>
        <taxon>Metamycoplasmataceae</taxon>
        <taxon>Mycoplasmopsis</taxon>
    </lineage>
</organism>
<dbReference type="Pfam" id="PF04275">
    <property type="entry name" value="P-mevalo_kinase"/>
    <property type="match status" value="1"/>
</dbReference>
<dbReference type="GO" id="GO:0006695">
    <property type="term" value="P:cholesterol biosynthetic process"/>
    <property type="evidence" value="ECO:0007669"/>
    <property type="project" value="InterPro"/>
</dbReference>
<dbReference type="GO" id="GO:0005737">
    <property type="term" value="C:cytoplasm"/>
    <property type="evidence" value="ECO:0007669"/>
    <property type="project" value="InterPro"/>
</dbReference>